<protein>
    <submittedName>
        <fullName evidence="4">N-6 DNA methylase</fullName>
    </submittedName>
</protein>
<dbReference type="Proteomes" id="UP001520654">
    <property type="component" value="Unassembled WGS sequence"/>
</dbReference>
<proteinExistence type="predicted"/>
<dbReference type="SUPFAM" id="SSF53335">
    <property type="entry name" value="S-adenosyl-L-methionine-dependent methyltransferases"/>
    <property type="match status" value="1"/>
</dbReference>
<dbReference type="GO" id="GO:0032259">
    <property type="term" value="P:methylation"/>
    <property type="evidence" value="ECO:0007669"/>
    <property type="project" value="UniProtKB-KW"/>
</dbReference>
<name>A0ABS8E101_9ACTN</name>
<gene>
    <name evidence="4" type="ORF">K7B10_08485</name>
</gene>
<evidence type="ECO:0000256" key="1">
    <source>
        <dbReference type="ARBA" id="ARBA00022747"/>
    </source>
</evidence>
<dbReference type="Gene3D" id="1.10.10.10">
    <property type="entry name" value="Winged helix-like DNA-binding domain superfamily/Winged helix DNA-binding domain"/>
    <property type="match status" value="1"/>
</dbReference>
<dbReference type="PANTHER" id="PTHR42998">
    <property type="entry name" value="TYPE I RESTRICTION ENZYME HINDVIIP M PROTEIN-RELATED"/>
    <property type="match status" value="1"/>
</dbReference>
<comment type="caution">
    <text evidence="4">The sequence shown here is derived from an EMBL/GenBank/DDBJ whole genome shotgun (WGS) entry which is preliminary data.</text>
</comment>
<keyword evidence="1" id="KW-0680">Restriction system</keyword>
<dbReference type="InterPro" id="IPR029063">
    <property type="entry name" value="SAM-dependent_MTases_sf"/>
</dbReference>
<dbReference type="InterPro" id="IPR003356">
    <property type="entry name" value="DNA_methylase_A-5"/>
</dbReference>
<sequence length="710" mass="75732">MSGNRVEVTSADIARITGVRPTAVSNWRRRHEDFPQPVGGTERSPRFDLEEVEAWLRREGKTPEIPPAQRLWQALGSMGDVMPLDDAVGMAGTLLLHLHEHPGTTVPPTASDCSRLMQAADQTLSLARGARAGITALLAHSPGHEFGPRQIQLLRAAADAANADGPAAAFEELCTRYLSGGPRAGFNPTPPTLAILMVALAGPTHGTLLDPACGSGTIMLAAADAGFTRLHGQEQNPSLARLAALRLAFRAAVSSGPTVVYDVHTEDFLRHPAYPRRASAVVGNPPFADRTWGYEDLADSPVWEYGVPPRGESELAWAQQALAHALPGAPVVMLMPPAAAVRPSGRRIRAALLRRGALRAVISLPPGFAAHYALPLQIWVLRRPEASAHALGERAGTDHVLVVDASEVAEPLPVVMEIWSDYLAAPESFAPRPGMARTVPLIELLHDADVTPRRHLPQAEPGRMTQEALVAARSAFEAASSALPTRVPPLPLRPELSTDERPTARTAALGDLIKSGAIIHHRPGPPNGSDEAPSELGEARYLLVRDITSGRPASGVGPAPEEPLLYPLIRAGDILLPTLAREVVARVATGEDVGAYAGSGVHHLRVTDPELVDPWYLAGFLSSAEGGRQAASAASTQGIRTRVDPRRVRLPLPPIDRQRAYGHAFRSIAEFTAAVRAVHDLGIDLARDLAETVTADLRASLTDSRPTAHR</sequence>
<keyword evidence="5" id="KW-1185">Reference proteome</keyword>
<evidence type="ECO:0000256" key="2">
    <source>
        <dbReference type="ARBA" id="ARBA00023125"/>
    </source>
</evidence>
<organism evidence="4 5">
    <name type="scientific">Streptomyces flavotricini</name>
    <dbReference type="NCBI Taxonomy" id="66888"/>
    <lineage>
        <taxon>Bacteria</taxon>
        <taxon>Bacillati</taxon>
        <taxon>Actinomycetota</taxon>
        <taxon>Actinomycetes</taxon>
        <taxon>Kitasatosporales</taxon>
        <taxon>Streptomycetaceae</taxon>
        <taxon>Streptomyces</taxon>
    </lineage>
</organism>
<evidence type="ECO:0000259" key="3">
    <source>
        <dbReference type="Pfam" id="PF02384"/>
    </source>
</evidence>
<dbReference type="GO" id="GO:0008168">
    <property type="term" value="F:methyltransferase activity"/>
    <property type="evidence" value="ECO:0007669"/>
    <property type="project" value="UniProtKB-KW"/>
</dbReference>
<evidence type="ECO:0000313" key="5">
    <source>
        <dbReference type="Proteomes" id="UP001520654"/>
    </source>
</evidence>
<dbReference type="Gene3D" id="3.90.220.20">
    <property type="entry name" value="DNA methylase specificity domains"/>
    <property type="match status" value="1"/>
</dbReference>
<dbReference type="InterPro" id="IPR052916">
    <property type="entry name" value="Type-I_RE_MTase_Subunit"/>
</dbReference>
<dbReference type="InterPro" id="IPR036388">
    <property type="entry name" value="WH-like_DNA-bd_sf"/>
</dbReference>
<dbReference type="Gene3D" id="3.40.50.150">
    <property type="entry name" value="Vaccinia Virus protein VP39"/>
    <property type="match status" value="1"/>
</dbReference>
<dbReference type="Pfam" id="PF02384">
    <property type="entry name" value="N6_Mtase"/>
    <property type="match status" value="1"/>
</dbReference>
<dbReference type="SUPFAM" id="SSF116734">
    <property type="entry name" value="DNA methylase specificity domain"/>
    <property type="match status" value="1"/>
</dbReference>
<keyword evidence="2" id="KW-0238">DNA-binding</keyword>
<evidence type="ECO:0000313" key="4">
    <source>
        <dbReference type="EMBL" id="MCC0094820.1"/>
    </source>
</evidence>
<dbReference type="EMBL" id="JAINUL010000001">
    <property type="protein sequence ID" value="MCC0094820.1"/>
    <property type="molecule type" value="Genomic_DNA"/>
</dbReference>
<keyword evidence="4" id="KW-0489">Methyltransferase</keyword>
<reference evidence="4 5" key="1">
    <citation type="submission" date="2021-08" db="EMBL/GenBank/DDBJ databases">
        <title>Genomic Architecture of Streptomyces flavotricini NGL1 and Streptomyces erythrochromogenes HMS4 With Differential Plant Beneficial attributes and laccase production capabilities.</title>
        <authorList>
            <person name="Salwan R."/>
            <person name="Kaur R."/>
            <person name="Sharma V."/>
        </authorList>
    </citation>
    <scope>NUCLEOTIDE SEQUENCE [LARGE SCALE GENOMIC DNA]</scope>
    <source>
        <strain evidence="4 5">NGL1</strain>
    </source>
</reference>
<dbReference type="PRINTS" id="PR00507">
    <property type="entry name" value="N12N6MTFRASE"/>
</dbReference>
<keyword evidence="4" id="KW-0808">Transferase</keyword>
<dbReference type="PANTHER" id="PTHR42998:SF1">
    <property type="entry name" value="TYPE I RESTRICTION ENZYME HINDI METHYLASE SUBUNIT"/>
    <property type="match status" value="1"/>
</dbReference>
<feature type="domain" description="DNA methylase adenine-specific" evidence="3">
    <location>
        <begin position="181"/>
        <end position="408"/>
    </location>
</feature>
<dbReference type="InterPro" id="IPR044946">
    <property type="entry name" value="Restrct_endonuc_typeI_TRD_sf"/>
</dbReference>
<accession>A0ABS8E101</accession>
<dbReference type="RefSeq" id="WP_229335415.1">
    <property type="nucleotide sequence ID" value="NZ_JAINUL010000001.1"/>
</dbReference>